<feature type="transmembrane region" description="Helical" evidence="1">
    <location>
        <begin position="301"/>
        <end position="329"/>
    </location>
</feature>
<feature type="transmembrane region" description="Helical" evidence="1">
    <location>
        <begin position="165"/>
        <end position="186"/>
    </location>
</feature>
<feature type="transmembrane region" description="Helical" evidence="1">
    <location>
        <begin position="48"/>
        <end position="66"/>
    </location>
</feature>
<protein>
    <recommendedName>
        <fullName evidence="4">Glycosyltransferase RgtA/B/C/D-like domain-containing protein</fullName>
    </recommendedName>
</protein>
<feature type="transmembrane region" description="Helical" evidence="1">
    <location>
        <begin position="239"/>
        <end position="264"/>
    </location>
</feature>
<gene>
    <name evidence="2" type="ORF">A2973_00810</name>
</gene>
<feature type="transmembrane region" description="Helical" evidence="1">
    <location>
        <begin position="276"/>
        <end position="294"/>
    </location>
</feature>
<feature type="transmembrane region" description="Helical" evidence="1">
    <location>
        <begin position="141"/>
        <end position="158"/>
    </location>
</feature>
<dbReference type="Proteomes" id="UP000176409">
    <property type="component" value="Unassembled WGS sequence"/>
</dbReference>
<evidence type="ECO:0000313" key="2">
    <source>
        <dbReference type="EMBL" id="OGG29126.1"/>
    </source>
</evidence>
<feature type="transmembrane region" description="Helical" evidence="1">
    <location>
        <begin position="349"/>
        <end position="369"/>
    </location>
</feature>
<evidence type="ECO:0008006" key="4">
    <source>
        <dbReference type="Google" id="ProtNLM"/>
    </source>
</evidence>
<evidence type="ECO:0000313" key="3">
    <source>
        <dbReference type="Proteomes" id="UP000176409"/>
    </source>
</evidence>
<dbReference type="AlphaFoldDB" id="A0A1F6AWR4"/>
<accession>A0A1F6AWR4</accession>
<name>A0A1F6AWR4_9BACT</name>
<sequence length="372" mass="43130">MAIIFHLLYFVVLWLLVFVSYGFVDANSPFPRFGEIYRLVQFARVYPTAWYVGTLIVLFVYHRYLLGLASEKKVSARFVWKIIFLTVLSLVCAFPAFSNDIFNYIATAKVTFLYKENPYVVMPIDIRNEQMLSFLHASNKVALYGPVWIAMTFIPYRLGFGNLLITLYAFKSLVAGFYLFLLWFLWKHSQQKLTNLIWFALNPLVILQTLVDGHNDVVMMFLALFAFDLLKRRRVLASAFIFVCSILIKGATVALLPVFVWIVWQQARKNDIYWNAVWRWSAVSMFVIFLLSPLREELYPWYFIWPMTFLALVPGPIVVLDGAYVLSLGLSLRIVPFLWTREWGGITPVVKKIVTVVPLFLSGSIYAILKKL</sequence>
<proteinExistence type="predicted"/>
<keyword evidence="1" id="KW-1133">Transmembrane helix</keyword>
<keyword evidence="1" id="KW-0472">Membrane</keyword>
<dbReference type="EMBL" id="MFJZ01000058">
    <property type="protein sequence ID" value="OGG29126.1"/>
    <property type="molecule type" value="Genomic_DNA"/>
</dbReference>
<keyword evidence="1" id="KW-0812">Transmembrane</keyword>
<feature type="transmembrane region" description="Helical" evidence="1">
    <location>
        <begin position="206"/>
        <end position="227"/>
    </location>
</feature>
<feature type="transmembrane region" description="Helical" evidence="1">
    <location>
        <begin position="7"/>
        <end position="24"/>
    </location>
</feature>
<comment type="caution">
    <text evidence="2">The sequence shown here is derived from an EMBL/GenBank/DDBJ whole genome shotgun (WGS) entry which is preliminary data.</text>
</comment>
<organism evidence="2 3">
    <name type="scientific">Candidatus Gottesmanbacteria bacterium RIFCSPLOWO2_01_FULL_49_10</name>
    <dbReference type="NCBI Taxonomy" id="1798396"/>
    <lineage>
        <taxon>Bacteria</taxon>
        <taxon>Candidatus Gottesmaniibacteriota</taxon>
    </lineage>
</organism>
<dbReference type="STRING" id="1798396.A2973_00810"/>
<feature type="transmembrane region" description="Helical" evidence="1">
    <location>
        <begin position="78"/>
        <end position="97"/>
    </location>
</feature>
<reference evidence="2 3" key="1">
    <citation type="journal article" date="2016" name="Nat. Commun.">
        <title>Thousands of microbial genomes shed light on interconnected biogeochemical processes in an aquifer system.</title>
        <authorList>
            <person name="Anantharaman K."/>
            <person name="Brown C.T."/>
            <person name="Hug L.A."/>
            <person name="Sharon I."/>
            <person name="Castelle C.J."/>
            <person name="Probst A.J."/>
            <person name="Thomas B.C."/>
            <person name="Singh A."/>
            <person name="Wilkins M.J."/>
            <person name="Karaoz U."/>
            <person name="Brodie E.L."/>
            <person name="Williams K.H."/>
            <person name="Hubbard S.S."/>
            <person name="Banfield J.F."/>
        </authorList>
    </citation>
    <scope>NUCLEOTIDE SEQUENCE [LARGE SCALE GENOMIC DNA]</scope>
</reference>
<dbReference type="Pfam" id="PF26314">
    <property type="entry name" value="MptA_B_family"/>
    <property type="match status" value="1"/>
</dbReference>
<evidence type="ECO:0000256" key="1">
    <source>
        <dbReference type="SAM" id="Phobius"/>
    </source>
</evidence>